<dbReference type="InterPro" id="IPR001478">
    <property type="entry name" value="PDZ"/>
</dbReference>
<dbReference type="OMA" id="ANYDETM"/>
<organism evidence="2 3">
    <name type="scientific">Saprolegnia parasitica (strain CBS 223.65)</name>
    <dbReference type="NCBI Taxonomy" id="695850"/>
    <lineage>
        <taxon>Eukaryota</taxon>
        <taxon>Sar</taxon>
        <taxon>Stramenopiles</taxon>
        <taxon>Oomycota</taxon>
        <taxon>Saprolegniomycetes</taxon>
        <taxon>Saprolegniales</taxon>
        <taxon>Saprolegniaceae</taxon>
        <taxon>Saprolegnia</taxon>
    </lineage>
</organism>
<keyword evidence="3" id="KW-1185">Reference proteome</keyword>
<dbReference type="Gene3D" id="2.30.42.10">
    <property type="match status" value="2"/>
</dbReference>
<feature type="domain" description="PDZ" evidence="1">
    <location>
        <begin position="50"/>
        <end position="109"/>
    </location>
</feature>
<accession>A0A067D996</accession>
<gene>
    <name evidence="2" type="ORF">SPRG_00022</name>
</gene>
<dbReference type="KEGG" id="spar:SPRG_00022"/>
<dbReference type="SUPFAM" id="SSF50156">
    <property type="entry name" value="PDZ domain-like"/>
    <property type="match status" value="2"/>
</dbReference>
<dbReference type="EMBL" id="KK583189">
    <property type="protein sequence ID" value="KDO35176.1"/>
    <property type="molecule type" value="Genomic_DNA"/>
</dbReference>
<sequence length="221" mass="23798">MARRLSDPYLTQRSEDDFFSSTVKYDWCGEALELERALPSSTGVLHLIWTSGRLGLTFGTDAYTGAVVVKRVAPDGFAAQSSVYPGCRLESVNGVDVTAANYDETMLLLATGTDTGKPQRLFFSPRPAPLFMRSVSLTSPLALAGVSTNHVLAAINGIDTTHMSMDDAHFVLRESEKPCALSFIYVDRPVARYRARSSASSTEFSTTSSLTAALLAGLATL</sequence>
<dbReference type="PROSITE" id="PS50106">
    <property type="entry name" value="PDZ"/>
    <property type="match status" value="1"/>
</dbReference>
<dbReference type="InterPro" id="IPR036034">
    <property type="entry name" value="PDZ_sf"/>
</dbReference>
<dbReference type="GeneID" id="24122683"/>
<dbReference type="VEuPathDB" id="FungiDB:SPRG_00022"/>
<name>A0A067D996_SAPPC</name>
<evidence type="ECO:0000259" key="1">
    <source>
        <dbReference type="PROSITE" id="PS50106"/>
    </source>
</evidence>
<evidence type="ECO:0000313" key="3">
    <source>
        <dbReference type="Proteomes" id="UP000030745"/>
    </source>
</evidence>
<evidence type="ECO:0000313" key="2">
    <source>
        <dbReference type="EMBL" id="KDO35176.1"/>
    </source>
</evidence>
<dbReference type="AlphaFoldDB" id="A0A067D996"/>
<dbReference type="STRING" id="695850.A0A067D996"/>
<dbReference type="OrthoDB" id="66912at2759"/>
<protein>
    <recommendedName>
        <fullName evidence="1">PDZ domain-containing protein</fullName>
    </recommendedName>
</protein>
<reference evidence="2 3" key="1">
    <citation type="journal article" date="2013" name="PLoS Genet.">
        <title>Distinctive expansion of potential virulence genes in the genome of the oomycete fish pathogen Saprolegnia parasitica.</title>
        <authorList>
            <person name="Jiang R.H."/>
            <person name="de Bruijn I."/>
            <person name="Haas B.J."/>
            <person name="Belmonte R."/>
            <person name="Lobach L."/>
            <person name="Christie J."/>
            <person name="van den Ackerveken G."/>
            <person name="Bottin A."/>
            <person name="Bulone V."/>
            <person name="Diaz-Moreno S.M."/>
            <person name="Dumas B."/>
            <person name="Fan L."/>
            <person name="Gaulin E."/>
            <person name="Govers F."/>
            <person name="Grenville-Briggs L.J."/>
            <person name="Horner N.R."/>
            <person name="Levin J.Z."/>
            <person name="Mammella M."/>
            <person name="Meijer H.J."/>
            <person name="Morris P."/>
            <person name="Nusbaum C."/>
            <person name="Oome S."/>
            <person name="Phillips A.J."/>
            <person name="van Rooyen D."/>
            <person name="Rzeszutek E."/>
            <person name="Saraiva M."/>
            <person name="Secombes C.J."/>
            <person name="Seidl M.F."/>
            <person name="Snel B."/>
            <person name="Stassen J.H."/>
            <person name="Sykes S."/>
            <person name="Tripathy S."/>
            <person name="van den Berg H."/>
            <person name="Vega-Arreguin J.C."/>
            <person name="Wawra S."/>
            <person name="Young S.K."/>
            <person name="Zeng Q."/>
            <person name="Dieguez-Uribeondo J."/>
            <person name="Russ C."/>
            <person name="Tyler B.M."/>
            <person name="van West P."/>
        </authorList>
    </citation>
    <scope>NUCLEOTIDE SEQUENCE [LARGE SCALE GENOMIC DNA]</scope>
    <source>
        <strain evidence="2 3">CBS 223.65</strain>
    </source>
</reference>
<proteinExistence type="predicted"/>
<dbReference type="RefSeq" id="XP_012193528.1">
    <property type="nucleotide sequence ID" value="XM_012338138.1"/>
</dbReference>
<dbReference type="Proteomes" id="UP000030745">
    <property type="component" value="Unassembled WGS sequence"/>
</dbReference>